<dbReference type="RefSeq" id="WP_268924238.1">
    <property type="nucleotide sequence ID" value="NZ_JAPTGB010000003.1"/>
</dbReference>
<evidence type="ECO:0000313" key="5">
    <source>
        <dbReference type="Proteomes" id="UP001141422"/>
    </source>
</evidence>
<reference evidence="4" key="1">
    <citation type="submission" date="2022-12" db="EMBL/GenBank/DDBJ databases">
        <title>Isolation and characterisation of novel Methanocorpusculum spp. from native Australian herbivores indicates the genus is ancestrally host-associated.</title>
        <authorList>
            <person name="Volmer J.G."/>
            <person name="Soo R.M."/>
            <person name="Evans P.N."/>
            <person name="Hoedt E.C."/>
            <person name="Astorga Alsina A.L."/>
            <person name="Woodcroft B.J."/>
            <person name="Tyson G.W."/>
            <person name="Hugenholtz P."/>
            <person name="Morrison M."/>
        </authorList>
    </citation>
    <scope>NUCLEOTIDE SEQUENCE</scope>
    <source>
        <strain evidence="4">MG</strain>
    </source>
</reference>
<evidence type="ECO:0000259" key="3">
    <source>
        <dbReference type="SMART" id="SM01007"/>
    </source>
</evidence>
<dbReference type="NCBIfam" id="NF006413">
    <property type="entry name" value="PRK08660.1"/>
    <property type="match status" value="1"/>
</dbReference>
<keyword evidence="5" id="KW-1185">Reference proteome</keyword>
<evidence type="ECO:0000256" key="2">
    <source>
        <dbReference type="ARBA" id="ARBA00023239"/>
    </source>
</evidence>
<dbReference type="InterPro" id="IPR001303">
    <property type="entry name" value="Aldolase_II/adducin_N"/>
</dbReference>
<accession>A0ABT4IE56</accession>
<sequence>MTDQEIFSDLSRIGKRLFTEHLVGGNFGNMSARYADGYFITRTGSYLDADPAQAVLMPLNGRVTPGASSEWQVHTAVYNEAEQHSAIVHAHPAHAVALSLLVEDEILTIDSEGKMLAPFIAVVDGAPGTQELADSVAKGLRSANVVIARGHGTFAAGKDLDQAYLFTSLAEHCCKILHYTKLYRQ</sequence>
<evidence type="ECO:0000313" key="4">
    <source>
        <dbReference type="EMBL" id="MCZ0860015.1"/>
    </source>
</evidence>
<organism evidence="4 5">
    <name type="scientific">Methanocorpusculum petauri</name>
    <dbReference type="NCBI Taxonomy" id="3002863"/>
    <lineage>
        <taxon>Archaea</taxon>
        <taxon>Methanobacteriati</taxon>
        <taxon>Methanobacteriota</taxon>
        <taxon>Stenosarchaea group</taxon>
        <taxon>Methanomicrobia</taxon>
        <taxon>Methanomicrobiales</taxon>
        <taxon>Methanocorpusculaceae</taxon>
        <taxon>Methanocorpusculum</taxon>
    </lineage>
</organism>
<proteinExistence type="predicted"/>
<keyword evidence="2" id="KW-0456">Lyase</keyword>
<dbReference type="Pfam" id="PF00596">
    <property type="entry name" value="Aldolase_II"/>
    <property type="match status" value="1"/>
</dbReference>
<name>A0ABT4IE56_9EURY</name>
<dbReference type="PANTHER" id="PTHR22789:SF0">
    <property type="entry name" value="3-OXO-TETRONATE 4-PHOSPHATE DECARBOXYLASE-RELATED"/>
    <property type="match status" value="1"/>
</dbReference>
<dbReference type="Gene3D" id="3.40.225.10">
    <property type="entry name" value="Class II aldolase/adducin N-terminal domain"/>
    <property type="match status" value="1"/>
</dbReference>
<evidence type="ECO:0000256" key="1">
    <source>
        <dbReference type="ARBA" id="ARBA00022723"/>
    </source>
</evidence>
<dbReference type="EMBL" id="JAPTGB010000003">
    <property type="protein sequence ID" value="MCZ0860015.1"/>
    <property type="molecule type" value="Genomic_DNA"/>
</dbReference>
<dbReference type="Proteomes" id="UP001141422">
    <property type="component" value="Unassembled WGS sequence"/>
</dbReference>
<keyword evidence="1" id="KW-0479">Metal-binding</keyword>
<protein>
    <submittedName>
        <fullName evidence="4">Aldolase</fullName>
    </submittedName>
</protein>
<comment type="caution">
    <text evidence="4">The sequence shown here is derived from an EMBL/GenBank/DDBJ whole genome shotgun (WGS) entry which is preliminary data.</text>
</comment>
<dbReference type="PANTHER" id="PTHR22789">
    <property type="entry name" value="FUCULOSE PHOSPHATE ALDOLASE"/>
    <property type="match status" value="1"/>
</dbReference>
<feature type="domain" description="Class II aldolase/adducin N-terminal" evidence="3">
    <location>
        <begin position="8"/>
        <end position="178"/>
    </location>
</feature>
<dbReference type="InterPro" id="IPR036409">
    <property type="entry name" value="Aldolase_II/adducin_N_sf"/>
</dbReference>
<dbReference type="SMART" id="SM01007">
    <property type="entry name" value="Aldolase_II"/>
    <property type="match status" value="1"/>
</dbReference>
<gene>
    <name evidence="4" type="ORF">O0S10_02075</name>
</gene>
<dbReference type="InterPro" id="IPR050197">
    <property type="entry name" value="Aldolase_class_II_sugar_metab"/>
</dbReference>
<dbReference type="SUPFAM" id="SSF53639">
    <property type="entry name" value="AraD/HMP-PK domain-like"/>
    <property type="match status" value="1"/>
</dbReference>